<name>A0ABP0LDZ6_9DINO</name>
<gene>
    <name evidence="2" type="ORF">SCF082_LOCUS22122</name>
</gene>
<dbReference type="Pfam" id="PF00106">
    <property type="entry name" value="adh_short"/>
    <property type="match status" value="1"/>
</dbReference>
<protein>
    <submittedName>
        <fullName evidence="2">Hydroxysteroid dehydrogenase-like protein 2</fullName>
    </submittedName>
</protein>
<dbReference type="InterPro" id="IPR002347">
    <property type="entry name" value="SDR_fam"/>
</dbReference>
<feature type="region of interest" description="Disordered" evidence="1">
    <location>
        <begin position="476"/>
        <end position="512"/>
    </location>
</feature>
<feature type="compositionally biased region" description="Basic and acidic residues" evidence="1">
    <location>
        <begin position="490"/>
        <end position="504"/>
    </location>
</feature>
<dbReference type="PANTHER" id="PTHR42808">
    <property type="entry name" value="HYDROXYSTEROID DEHYDROGENASE-LIKE PROTEIN 2"/>
    <property type="match status" value="1"/>
</dbReference>
<dbReference type="EMBL" id="CAXAMM010015880">
    <property type="protein sequence ID" value="CAK9037393.1"/>
    <property type="molecule type" value="Genomic_DNA"/>
</dbReference>
<reference evidence="2 3" key="1">
    <citation type="submission" date="2024-02" db="EMBL/GenBank/DDBJ databases">
        <authorList>
            <person name="Chen Y."/>
            <person name="Shah S."/>
            <person name="Dougan E. K."/>
            <person name="Thang M."/>
            <person name="Chan C."/>
        </authorList>
    </citation>
    <scope>NUCLEOTIDE SEQUENCE [LARGE SCALE GENOMIC DNA]</scope>
</reference>
<dbReference type="Proteomes" id="UP001642464">
    <property type="component" value="Unassembled WGS sequence"/>
</dbReference>
<dbReference type="PRINTS" id="PR00081">
    <property type="entry name" value="GDHRDH"/>
</dbReference>
<dbReference type="SUPFAM" id="SSF51735">
    <property type="entry name" value="NAD(P)-binding Rossmann-fold domains"/>
    <property type="match status" value="1"/>
</dbReference>
<evidence type="ECO:0000313" key="3">
    <source>
        <dbReference type="Proteomes" id="UP001642464"/>
    </source>
</evidence>
<comment type="caution">
    <text evidence="2">The sequence shown here is derived from an EMBL/GenBank/DDBJ whole genome shotgun (WGS) entry which is preliminary data.</text>
</comment>
<evidence type="ECO:0000256" key="1">
    <source>
        <dbReference type="SAM" id="MobiDB-lite"/>
    </source>
</evidence>
<organism evidence="2 3">
    <name type="scientific">Durusdinium trenchii</name>
    <dbReference type="NCBI Taxonomy" id="1381693"/>
    <lineage>
        <taxon>Eukaryota</taxon>
        <taxon>Sar</taxon>
        <taxon>Alveolata</taxon>
        <taxon>Dinophyceae</taxon>
        <taxon>Suessiales</taxon>
        <taxon>Symbiodiniaceae</taxon>
        <taxon>Durusdinium</taxon>
    </lineage>
</organism>
<keyword evidence="3" id="KW-1185">Reference proteome</keyword>
<dbReference type="PANTHER" id="PTHR42808:SF4">
    <property type="entry name" value="SHORT CHAIN DEHYDROGENASE"/>
    <property type="match status" value="1"/>
</dbReference>
<sequence length="512" mass="57653">MIQRGLRERLRVLHCRRFSRNVLVHGRRCLEGVQSELKQQLLLPNGELSSQVDLWAAGRQGVSIALRAAALCERPFLLQFATAKQLELVGFEPRDSSSETNDARAMFHLTFLQAREAEAFKKRPKKVLPVGQKSHPNFIPLAKAIATELRWLPSREIIAVETLLLGKVKNTYTRTFSLARAVAQAYEWQLADAQKCVRLFHCWALERTVEDLEVHNTGQAVTYMTFSVKPLWCEAHFPVAVRQGVSTVLKRFGQVLAPFAEELQQLGVQALPVKVDLRKLEDIKECVKQTVDKFGRIDILINNASALWWQRIEDTPMNKYDLITQINTRGSFAMTHLCLPIMAKNKYGRVINMSPPLQTDFRAYKGFTAYNISKFGMTMSALGAAAEYEGQGITGNSLWPATVIESQASKNFELGGREMWRKAQILSDCVLGLVSSSDDFTGNQLIDDEYLQNKHELTAEDLAVYRCVPDVEPPRALASHGHMGSSGEATVRRGDVRRLDHDVQKSTTLSRL</sequence>
<dbReference type="InterPro" id="IPR036291">
    <property type="entry name" value="NAD(P)-bd_dom_sf"/>
</dbReference>
<dbReference type="Gene3D" id="3.40.50.720">
    <property type="entry name" value="NAD(P)-binding Rossmann-like Domain"/>
    <property type="match status" value="1"/>
</dbReference>
<dbReference type="InterPro" id="IPR051935">
    <property type="entry name" value="HSDL2"/>
</dbReference>
<proteinExistence type="predicted"/>
<accession>A0ABP0LDZ6</accession>
<evidence type="ECO:0000313" key="2">
    <source>
        <dbReference type="EMBL" id="CAK9037393.1"/>
    </source>
</evidence>